<dbReference type="EMBL" id="VRTS01000005">
    <property type="protein sequence ID" value="TXK62345.1"/>
    <property type="molecule type" value="Genomic_DNA"/>
</dbReference>
<name>A0A5C8KQQ4_9GAMM</name>
<evidence type="ECO:0000256" key="3">
    <source>
        <dbReference type="ARBA" id="ARBA00022458"/>
    </source>
</evidence>
<dbReference type="PROSITE" id="PS00211">
    <property type="entry name" value="ABC_TRANSPORTER_1"/>
    <property type="match status" value="1"/>
</dbReference>
<accession>A0A5C8KQQ4</accession>
<dbReference type="InterPro" id="IPR027417">
    <property type="entry name" value="P-loop_NTPase"/>
</dbReference>
<dbReference type="InterPro" id="IPR003593">
    <property type="entry name" value="AAA+_ATPase"/>
</dbReference>
<dbReference type="PANTHER" id="PTHR42711:SF5">
    <property type="entry name" value="ABC TRANSPORTER ATP-BINDING PROTEIN NATA"/>
    <property type="match status" value="1"/>
</dbReference>
<keyword evidence="3" id="KW-0536">Nodulation</keyword>
<evidence type="ECO:0000256" key="5">
    <source>
        <dbReference type="ARBA" id="ARBA00022840"/>
    </source>
</evidence>
<dbReference type="SMART" id="SM00382">
    <property type="entry name" value="AAA"/>
    <property type="match status" value="1"/>
</dbReference>
<evidence type="ECO:0000256" key="4">
    <source>
        <dbReference type="ARBA" id="ARBA00022741"/>
    </source>
</evidence>
<dbReference type="OrthoDB" id="5292475at2"/>
<proteinExistence type="inferred from homology"/>
<keyword evidence="2" id="KW-0813">Transport</keyword>
<keyword evidence="8" id="KW-1185">Reference proteome</keyword>
<dbReference type="InterPro" id="IPR050763">
    <property type="entry name" value="ABC_transporter_ATP-binding"/>
</dbReference>
<dbReference type="Pfam" id="PF00005">
    <property type="entry name" value="ABC_tran"/>
    <property type="match status" value="1"/>
</dbReference>
<evidence type="ECO:0000256" key="2">
    <source>
        <dbReference type="ARBA" id="ARBA00022448"/>
    </source>
</evidence>
<keyword evidence="5 7" id="KW-0067">ATP-binding</keyword>
<organism evidence="7 8">
    <name type="scientific">Alkalisalibacterium limincola</name>
    <dbReference type="NCBI Taxonomy" id="2699169"/>
    <lineage>
        <taxon>Bacteria</taxon>
        <taxon>Pseudomonadati</taxon>
        <taxon>Pseudomonadota</taxon>
        <taxon>Gammaproteobacteria</taxon>
        <taxon>Lysobacterales</taxon>
        <taxon>Lysobacteraceae</taxon>
        <taxon>Alkalisalibacterium</taxon>
    </lineage>
</organism>
<reference evidence="7 8" key="1">
    <citation type="submission" date="2019-08" db="EMBL/GenBank/DDBJ databases">
        <authorList>
            <person name="Karlyshev A.V."/>
        </authorList>
    </citation>
    <scope>NUCLEOTIDE SEQUENCE [LARGE SCALE GENOMIC DNA]</scope>
    <source>
        <strain evidence="7 8">Alg18-2.2</strain>
    </source>
</reference>
<dbReference type="SUPFAM" id="SSF52540">
    <property type="entry name" value="P-loop containing nucleoside triphosphate hydrolases"/>
    <property type="match status" value="1"/>
</dbReference>
<evidence type="ECO:0000313" key="8">
    <source>
        <dbReference type="Proteomes" id="UP000321248"/>
    </source>
</evidence>
<comment type="caution">
    <text evidence="7">The sequence shown here is derived from an EMBL/GenBank/DDBJ whole genome shotgun (WGS) entry which is preliminary data.</text>
</comment>
<feature type="domain" description="ABC transporter" evidence="6">
    <location>
        <begin position="5"/>
        <end position="224"/>
    </location>
</feature>
<dbReference type="GO" id="GO:0005524">
    <property type="term" value="F:ATP binding"/>
    <property type="evidence" value="ECO:0007669"/>
    <property type="project" value="UniProtKB-KW"/>
</dbReference>
<evidence type="ECO:0000256" key="1">
    <source>
        <dbReference type="ARBA" id="ARBA00005417"/>
    </source>
</evidence>
<dbReference type="InterPro" id="IPR017871">
    <property type="entry name" value="ABC_transporter-like_CS"/>
</dbReference>
<dbReference type="PANTHER" id="PTHR42711">
    <property type="entry name" value="ABC TRANSPORTER ATP-BINDING PROTEIN"/>
    <property type="match status" value="1"/>
</dbReference>
<evidence type="ECO:0000259" key="6">
    <source>
        <dbReference type="PROSITE" id="PS50893"/>
    </source>
</evidence>
<dbReference type="AlphaFoldDB" id="A0A5C8KQQ4"/>
<dbReference type="RefSeq" id="WP_147891764.1">
    <property type="nucleotide sequence ID" value="NZ_VRTS01000005.1"/>
</dbReference>
<evidence type="ECO:0000313" key="7">
    <source>
        <dbReference type="EMBL" id="TXK62345.1"/>
    </source>
</evidence>
<protein>
    <submittedName>
        <fullName evidence="7">ATP-binding cassette domain-containing protein</fullName>
    </submittedName>
</protein>
<dbReference type="GO" id="GO:0016887">
    <property type="term" value="F:ATP hydrolysis activity"/>
    <property type="evidence" value="ECO:0007669"/>
    <property type="project" value="InterPro"/>
</dbReference>
<dbReference type="Proteomes" id="UP000321248">
    <property type="component" value="Unassembled WGS sequence"/>
</dbReference>
<comment type="similarity">
    <text evidence="1">Belongs to the ABC transporter superfamily.</text>
</comment>
<sequence length="230" mass="24847">MSAPLLLDGVGFAAEGQRLLGPLDLKMEAGTRLVVLGPNGAGKSLMLRIAHGLLRPTQGQVRSAGQQRQAMVFQNAMPMRRQAVADIEFALACRGVPRTHRRGLAMAALATFGLTDLAARPARVLSGGERQRLALARAWALEPALVFLDEPTAALDPRATREVEDAIERFHAAGTAIVMSTHDLGQARRLADEVVFLHRGRLCEHTPASTFFDTPRSVEAGAFLKGELLW</sequence>
<gene>
    <name evidence="7" type="ORF">FU658_08945</name>
</gene>
<dbReference type="Gene3D" id="3.40.50.300">
    <property type="entry name" value="P-loop containing nucleotide triphosphate hydrolases"/>
    <property type="match status" value="1"/>
</dbReference>
<keyword evidence="4" id="KW-0547">Nucleotide-binding</keyword>
<dbReference type="InterPro" id="IPR003439">
    <property type="entry name" value="ABC_transporter-like_ATP-bd"/>
</dbReference>
<dbReference type="PROSITE" id="PS50893">
    <property type="entry name" value="ABC_TRANSPORTER_2"/>
    <property type="match status" value="1"/>
</dbReference>